<sequence>MSWPLFQLVAQTCVERALNCLPEGLLIAFFAWLLLRVVGRRNAGTRFAVWFTTLLAIAALPFLDGPGNRHSLLAAAGVSGAAHAGSRFLTVPDFWGAILFGLWACITCGALILLAAGLWRVRVIRKSCRTLDGALMDTSLQDIVAAMSSPDRIEAGQRLRPVGITVSELVRVPAAIGFRKPMIVLPEWALHELSSGELKSILLHEFAHLQRRDDWTNLLQKLVRAVFFFHPAVWWIDAKLSLEREMACDDAVLAETGNARAYAGCLISLLEKSCARHKWVMAQAAVHRAREASLRIAQILAPKRPGTTRIWKPALGMAGVLSASGLALLLCTPRLIVFAPAKTSGTMTASYSAGSVDLNTMPVHAVVPASLNIRKARIQATPLVFHPDDQAESKQTVVRRPAYAAKLAASATVPGAGKALVVATKTRRNAAPPPQTLVFMQETQYVRVDDSGRGVRLWRVILINPDRGILQEGLIASTI</sequence>
<protein>
    <recommendedName>
        <fullName evidence="2">Peptidase M56 domain-containing protein</fullName>
    </recommendedName>
</protein>
<dbReference type="InterPro" id="IPR008756">
    <property type="entry name" value="Peptidase_M56"/>
</dbReference>
<reference evidence="3 4" key="1">
    <citation type="submission" date="2018-08" db="EMBL/GenBank/DDBJ databases">
        <title>Acidipila sp. 4G-K13, an acidobacterium isolated from forest soil.</title>
        <authorList>
            <person name="Gao Z.-H."/>
            <person name="Qiu L.-H."/>
        </authorList>
    </citation>
    <scope>NUCLEOTIDE SEQUENCE [LARGE SCALE GENOMIC DNA]</scope>
    <source>
        <strain evidence="3 4">4G-K13</strain>
    </source>
</reference>
<comment type="caution">
    <text evidence="3">The sequence shown here is derived from an EMBL/GenBank/DDBJ whole genome shotgun (WGS) entry which is preliminary data.</text>
</comment>
<dbReference type="AlphaFoldDB" id="A0A372IN94"/>
<evidence type="ECO:0000313" key="3">
    <source>
        <dbReference type="EMBL" id="RFU16407.1"/>
    </source>
</evidence>
<keyword evidence="1" id="KW-0812">Transmembrane</keyword>
<evidence type="ECO:0000256" key="1">
    <source>
        <dbReference type="SAM" id="Phobius"/>
    </source>
</evidence>
<proteinExistence type="predicted"/>
<feature type="transmembrane region" description="Helical" evidence="1">
    <location>
        <begin position="310"/>
        <end position="330"/>
    </location>
</feature>
<feature type="domain" description="Peptidase M56" evidence="2">
    <location>
        <begin position="33"/>
        <end position="298"/>
    </location>
</feature>
<dbReference type="InterPro" id="IPR052173">
    <property type="entry name" value="Beta-lactam_resp_regulator"/>
</dbReference>
<keyword evidence="1" id="KW-1133">Transmembrane helix</keyword>
<dbReference type="EMBL" id="QVQT01000004">
    <property type="protein sequence ID" value="RFU16407.1"/>
    <property type="molecule type" value="Genomic_DNA"/>
</dbReference>
<dbReference type="CDD" id="cd07341">
    <property type="entry name" value="M56_BlaR1_MecR1_like"/>
    <property type="match status" value="1"/>
</dbReference>
<name>A0A372IN94_9BACT</name>
<evidence type="ECO:0000259" key="2">
    <source>
        <dbReference type="Pfam" id="PF05569"/>
    </source>
</evidence>
<keyword evidence="4" id="KW-1185">Reference proteome</keyword>
<organism evidence="3 4">
    <name type="scientific">Paracidobacterium acidisoli</name>
    <dbReference type="NCBI Taxonomy" id="2303751"/>
    <lineage>
        <taxon>Bacteria</taxon>
        <taxon>Pseudomonadati</taxon>
        <taxon>Acidobacteriota</taxon>
        <taxon>Terriglobia</taxon>
        <taxon>Terriglobales</taxon>
        <taxon>Acidobacteriaceae</taxon>
        <taxon>Paracidobacterium</taxon>
    </lineage>
</organism>
<feature type="transmembrane region" description="Helical" evidence="1">
    <location>
        <begin position="47"/>
        <end position="63"/>
    </location>
</feature>
<gene>
    <name evidence="3" type="ORF">D0Y96_13555</name>
</gene>
<dbReference type="Gene3D" id="3.30.2010.10">
    <property type="entry name" value="Metalloproteases ('zincins'), catalytic domain"/>
    <property type="match status" value="1"/>
</dbReference>
<feature type="transmembrane region" description="Helical" evidence="1">
    <location>
        <begin position="94"/>
        <end position="119"/>
    </location>
</feature>
<dbReference type="OrthoDB" id="118164at2"/>
<accession>A0A372IN94</accession>
<dbReference type="PANTHER" id="PTHR34978:SF3">
    <property type="entry name" value="SLR0241 PROTEIN"/>
    <property type="match status" value="1"/>
</dbReference>
<dbReference type="Proteomes" id="UP000264702">
    <property type="component" value="Unassembled WGS sequence"/>
</dbReference>
<keyword evidence="1" id="KW-0472">Membrane</keyword>
<feature type="transmembrane region" description="Helical" evidence="1">
    <location>
        <begin position="16"/>
        <end position="35"/>
    </location>
</feature>
<dbReference type="RefSeq" id="WP_117300739.1">
    <property type="nucleotide sequence ID" value="NZ_QVQT02000004.1"/>
</dbReference>
<evidence type="ECO:0000313" key="4">
    <source>
        <dbReference type="Proteomes" id="UP000264702"/>
    </source>
</evidence>
<dbReference type="Pfam" id="PF05569">
    <property type="entry name" value="Peptidase_M56"/>
    <property type="match status" value="1"/>
</dbReference>
<dbReference type="PANTHER" id="PTHR34978">
    <property type="entry name" value="POSSIBLE SENSOR-TRANSDUCER PROTEIN BLAR"/>
    <property type="match status" value="1"/>
</dbReference>